<dbReference type="EMBL" id="PUUL01000056">
    <property type="protein sequence ID" value="RXD53915.1"/>
    <property type="molecule type" value="Genomic_DNA"/>
</dbReference>
<evidence type="ECO:0000256" key="3">
    <source>
        <dbReference type="ARBA" id="ARBA00023125"/>
    </source>
</evidence>
<dbReference type="Proteomes" id="UP000289372">
    <property type="component" value="Unassembled WGS sequence"/>
</dbReference>
<dbReference type="PANTHER" id="PTHR30346">
    <property type="entry name" value="TRANSCRIPTIONAL DUAL REGULATOR HCAR-RELATED"/>
    <property type="match status" value="1"/>
</dbReference>
<dbReference type="Pfam" id="PF00126">
    <property type="entry name" value="HTH_1"/>
    <property type="match status" value="1"/>
</dbReference>
<proteinExistence type="inferred from homology"/>
<dbReference type="SUPFAM" id="SSF53850">
    <property type="entry name" value="Periplasmic binding protein-like II"/>
    <property type="match status" value="1"/>
</dbReference>
<dbReference type="PROSITE" id="PS50931">
    <property type="entry name" value="HTH_LYSR"/>
    <property type="match status" value="1"/>
</dbReference>
<organism evidence="7 11">
    <name type="scientific">Xanthomonas perforans</name>
    <dbReference type="NCBI Taxonomy" id="442694"/>
    <lineage>
        <taxon>Bacteria</taxon>
        <taxon>Pseudomonadati</taxon>
        <taxon>Pseudomonadota</taxon>
        <taxon>Gammaproteobacteria</taxon>
        <taxon>Lysobacterales</taxon>
        <taxon>Lysobacteraceae</taxon>
        <taxon>Xanthomonas</taxon>
    </lineage>
</organism>
<evidence type="ECO:0000313" key="8">
    <source>
        <dbReference type="EMBL" id="RXD53915.1"/>
    </source>
</evidence>
<dbReference type="Gene3D" id="1.10.10.10">
    <property type="entry name" value="Winged helix-like DNA-binding domain superfamily/Winged helix DNA-binding domain"/>
    <property type="match status" value="1"/>
</dbReference>
<dbReference type="Proteomes" id="UP000035369">
    <property type="component" value="Unassembled WGS sequence"/>
</dbReference>
<evidence type="ECO:0000256" key="2">
    <source>
        <dbReference type="ARBA" id="ARBA00023015"/>
    </source>
</evidence>
<keyword evidence="4" id="KW-0804">Transcription</keyword>
<keyword evidence="9" id="KW-1185">Reference proteome</keyword>
<evidence type="ECO:0000313" key="6">
    <source>
        <dbReference type="EMBL" id="KLC04687.1"/>
    </source>
</evidence>
<dbReference type="EMBL" id="JAAGYU010000051">
    <property type="protein sequence ID" value="NEL77055.1"/>
    <property type="molecule type" value="Genomic_DNA"/>
</dbReference>
<dbReference type="InterPro" id="IPR036388">
    <property type="entry name" value="WH-like_DNA-bd_sf"/>
</dbReference>
<protein>
    <submittedName>
        <fullName evidence="7">LysR family transcriptional regulator</fullName>
    </submittedName>
</protein>
<dbReference type="KEGG" id="xpe:BJD13_15445"/>
<dbReference type="PANTHER" id="PTHR30346:SF30">
    <property type="entry name" value="SMALL NEUTRAL PROTEASE REGULATORY PROTEIN"/>
    <property type="match status" value="1"/>
</dbReference>
<dbReference type="GO" id="GO:0003700">
    <property type="term" value="F:DNA-binding transcription factor activity"/>
    <property type="evidence" value="ECO:0007669"/>
    <property type="project" value="InterPro"/>
</dbReference>
<gene>
    <name evidence="8" type="ORF">DB769_10805</name>
    <name evidence="7" type="ORF">G3W61_12475</name>
    <name evidence="6" type="ORF">XP315_13980</name>
</gene>
<evidence type="ECO:0000313" key="7">
    <source>
        <dbReference type="EMBL" id="NEL77055.1"/>
    </source>
</evidence>
<reference evidence="8 10" key="2">
    <citation type="submission" date="2018-02" db="EMBL/GenBank/DDBJ databases">
        <title>Characterization of Xanthomonas diversity in transplant houses and field plants.</title>
        <authorList>
            <person name="Abrahamian P."/>
            <person name="Timilsina S."/>
            <person name="Minsavage G.V."/>
            <person name="Goss E.M."/>
            <person name="Jones J.B."/>
            <person name="Vallad G.E."/>
        </authorList>
    </citation>
    <scope>NUCLEOTIDE SEQUENCE [LARGE SCALE GENOMIC DNA]</scope>
    <source>
        <strain evidence="8 10">GEV2132</strain>
    </source>
</reference>
<name>A0A0G9CNE7_XANPE</name>
<comment type="similarity">
    <text evidence="1">Belongs to the LysR transcriptional regulatory family.</text>
</comment>
<evidence type="ECO:0000313" key="11">
    <source>
        <dbReference type="Proteomes" id="UP000471082"/>
    </source>
</evidence>
<dbReference type="InterPro" id="IPR000847">
    <property type="entry name" value="LysR_HTH_N"/>
</dbReference>
<evidence type="ECO:0000313" key="9">
    <source>
        <dbReference type="Proteomes" id="UP000035369"/>
    </source>
</evidence>
<dbReference type="RefSeq" id="WP_008575617.1">
    <property type="nucleotide sequence ID" value="NZ_CP018475.1"/>
</dbReference>
<evidence type="ECO:0000256" key="4">
    <source>
        <dbReference type="ARBA" id="ARBA00023163"/>
    </source>
</evidence>
<dbReference type="GO" id="GO:0003677">
    <property type="term" value="F:DNA binding"/>
    <property type="evidence" value="ECO:0007669"/>
    <property type="project" value="UniProtKB-KW"/>
</dbReference>
<feature type="domain" description="HTH lysR-type" evidence="5">
    <location>
        <begin position="1"/>
        <end position="58"/>
    </location>
</feature>
<sequence>MELRHLRYFLAVAEEGNFTRAAARVGIGQPPLSQQIQTLERELGTPLFRRTHSGAELTPAGEAFVGEVRRVLADVERAAETARRVARGESGRLRLGFTASAAFSPVVPRLIRDFRRKWPQVELLLEETNTASLLVGLADGRLDAAFVRYGLSTPPDLQLLRFADEPMKIAVSAAHPLATRNSAPLAALAGEPFILFPRNFGSSLYDEILSACRDSGVTLRITQEAPQMSSIINLVAAELGVSVVPASTAQLQRPGVRYLDIEGHMPLARLALAAAPGGLKTTPLVRHLWALAKLI</sequence>
<comment type="caution">
    <text evidence="7">The sequence shown here is derived from an EMBL/GenBank/DDBJ whole genome shotgun (WGS) entry which is preliminary data.</text>
</comment>
<keyword evidence="3" id="KW-0238">DNA-binding</keyword>
<dbReference type="Gene3D" id="3.40.190.10">
    <property type="entry name" value="Periplasmic binding protein-like II"/>
    <property type="match status" value="2"/>
</dbReference>
<reference evidence="7 11" key="3">
    <citation type="submission" date="2019-11" db="EMBL/GenBank/DDBJ databases">
        <title>Genome-resolved metagenomics to study the prevalence of co-infection and intraspecific heterogeneity among plant pathogen metapopulations.</title>
        <authorList>
            <person name="Newberry E."/>
            <person name="Bhandari R."/>
            <person name="Kemble J."/>
            <person name="Sikora E."/>
            <person name="Potnis N."/>
        </authorList>
    </citation>
    <scope>NUCLEOTIDE SEQUENCE [LARGE SCALE GENOMIC DNA]</scope>
    <source>
        <strain evidence="7">Xp_Tom_Tuscaloosa_18b</strain>
    </source>
</reference>
<dbReference type="CDD" id="cd08451">
    <property type="entry name" value="PBP2_BudR"/>
    <property type="match status" value="1"/>
</dbReference>
<evidence type="ECO:0000256" key="1">
    <source>
        <dbReference type="ARBA" id="ARBA00009437"/>
    </source>
</evidence>
<dbReference type="GO" id="GO:0032993">
    <property type="term" value="C:protein-DNA complex"/>
    <property type="evidence" value="ECO:0007669"/>
    <property type="project" value="TreeGrafter"/>
</dbReference>
<keyword evidence="2" id="KW-0805">Transcription regulation</keyword>
<reference evidence="6 9" key="1">
    <citation type="submission" date="2015-02" db="EMBL/GenBank/DDBJ databases">
        <title>Whole genome sequencing of multiple isolates of three species of pepper and tomato-infecting xanthomonads reveals genetic diversity in field strains and pinpoints effectors responsible for host specificity.</title>
        <authorList>
            <person name="Schwartz A."/>
            <person name="Dahlbeck D."/>
            <person name="Staskawicz B."/>
            <person name="Bart R."/>
            <person name="Potnis N."/>
            <person name="Minsavage G."/>
            <person name="Timilsina S."/>
            <person name="Goss E."/>
            <person name="Jones J."/>
            <person name="Vallad G."/>
            <person name="Barak J."/>
            <person name="Miller S."/>
            <person name="Ritchie D."/>
            <person name="Martins J.Jr."/>
            <person name="Patane J.S."/>
            <person name="Setubal J.C."/>
        </authorList>
    </citation>
    <scope>NUCLEOTIDE SEQUENCE [LARGE SCALE GENOMIC DNA]</scope>
    <source>
        <strain evidence="6 9">Xp3-15</strain>
    </source>
</reference>
<dbReference type="Proteomes" id="UP000471082">
    <property type="component" value="Unassembled WGS sequence"/>
</dbReference>
<dbReference type="AlphaFoldDB" id="A0A0G9CNE7"/>
<accession>A0A0G9CNE7</accession>
<dbReference type="PRINTS" id="PR00039">
    <property type="entry name" value="HTHLYSR"/>
</dbReference>
<dbReference type="Pfam" id="PF03466">
    <property type="entry name" value="LysR_substrate"/>
    <property type="match status" value="1"/>
</dbReference>
<dbReference type="GeneID" id="61777197"/>
<dbReference type="SUPFAM" id="SSF46785">
    <property type="entry name" value="Winged helix' DNA-binding domain"/>
    <property type="match status" value="1"/>
</dbReference>
<dbReference type="InterPro" id="IPR036390">
    <property type="entry name" value="WH_DNA-bd_sf"/>
</dbReference>
<evidence type="ECO:0000259" key="5">
    <source>
        <dbReference type="PROSITE" id="PS50931"/>
    </source>
</evidence>
<dbReference type="FunFam" id="1.10.10.10:FF:000001">
    <property type="entry name" value="LysR family transcriptional regulator"/>
    <property type="match status" value="1"/>
</dbReference>
<evidence type="ECO:0000313" key="10">
    <source>
        <dbReference type="Proteomes" id="UP000289372"/>
    </source>
</evidence>
<dbReference type="EMBL" id="JZUY01000042">
    <property type="protein sequence ID" value="KLC04687.1"/>
    <property type="molecule type" value="Genomic_DNA"/>
</dbReference>
<dbReference type="InterPro" id="IPR037410">
    <property type="entry name" value="BudR_PBP2"/>
</dbReference>
<dbReference type="InterPro" id="IPR005119">
    <property type="entry name" value="LysR_subst-bd"/>
</dbReference>